<dbReference type="GO" id="GO:0009706">
    <property type="term" value="C:chloroplast inner membrane"/>
    <property type="evidence" value="ECO:0007669"/>
    <property type="project" value="UniProtKB-SubCell"/>
</dbReference>
<evidence type="ECO:0000256" key="2">
    <source>
        <dbReference type="ARBA" id="ARBA00009596"/>
    </source>
</evidence>
<protein>
    <recommendedName>
        <fullName evidence="7">Protein TIC 20</fullName>
    </recommendedName>
</protein>
<evidence type="ECO:0000256" key="4">
    <source>
        <dbReference type="ARBA" id="ARBA00022780"/>
    </source>
</evidence>
<dbReference type="EMBL" id="KQ484632">
    <property type="protein sequence ID" value="KYP34292.1"/>
    <property type="molecule type" value="Genomic_DNA"/>
</dbReference>
<evidence type="ECO:0000256" key="3">
    <source>
        <dbReference type="ARBA" id="ARBA00022692"/>
    </source>
</evidence>
<accession>A0A151QVM9</accession>
<sequence length="94" mass="10316">MAQFPKLALLFEPILPFLAFYRSIPYSSFVAFFILYLGVVRNPSFPAATSGSTPCNIFLVIPLLFQCIFSIDTGPIMVFFSNAISSKALDGAKP</sequence>
<comment type="function">
    <text evidence="7">Involved in protein precursor import into chloroplasts.</text>
</comment>
<gene>
    <name evidence="8" type="ORF">KK1_044775</name>
</gene>
<keyword evidence="4" id="KW-1001">Plastid inner membrane</keyword>
<organism evidence="8 9">
    <name type="scientific">Cajanus cajan</name>
    <name type="common">Pigeon pea</name>
    <name type="synonym">Cajanus indicus</name>
    <dbReference type="NCBI Taxonomy" id="3821"/>
    <lineage>
        <taxon>Eukaryota</taxon>
        <taxon>Viridiplantae</taxon>
        <taxon>Streptophyta</taxon>
        <taxon>Embryophyta</taxon>
        <taxon>Tracheophyta</taxon>
        <taxon>Spermatophyta</taxon>
        <taxon>Magnoliopsida</taxon>
        <taxon>eudicotyledons</taxon>
        <taxon>Gunneridae</taxon>
        <taxon>Pentapetalae</taxon>
        <taxon>rosids</taxon>
        <taxon>fabids</taxon>
        <taxon>Fabales</taxon>
        <taxon>Fabaceae</taxon>
        <taxon>Papilionoideae</taxon>
        <taxon>50 kb inversion clade</taxon>
        <taxon>NPAAA clade</taxon>
        <taxon>indigoferoid/millettioid clade</taxon>
        <taxon>Phaseoleae</taxon>
        <taxon>Cajanus</taxon>
    </lineage>
</organism>
<keyword evidence="7" id="KW-0150">Chloroplast</keyword>
<keyword evidence="3 7" id="KW-0812">Transmembrane</keyword>
<dbReference type="InterPro" id="IPR005691">
    <property type="entry name" value="Tic20"/>
</dbReference>
<keyword evidence="6 7" id="KW-0472">Membrane</keyword>
<feature type="transmembrane region" description="Helical" evidence="7">
    <location>
        <begin position="7"/>
        <end position="37"/>
    </location>
</feature>
<evidence type="ECO:0000256" key="7">
    <source>
        <dbReference type="RuleBase" id="RU367003"/>
    </source>
</evidence>
<evidence type="ECO:0000256" key="6">
    <source>
        <dbReference type="ARBA" id="ARBA00023136"/>
    </source>
</evidence>
<keyword evidence="5 7" id="KW-1133">Transmembrane helix</keyword>
<evidence type="ECO:0000256" key="5">
    <source>
        <dbReference type="ARBA" id="ARBA00022989"/>
    </source>
</evidence>
<comment type="subcellular location">
    <subcellularLocation>
        <location evidence="1">Plastid</location>
        <location evidence="1">Chloroplast inner membrane</location>
        <topology evidence="1">Multi-pass membrane protein</topology>
    </subcellularLocation>
    <subcellularLocation>
        <location evidence="7">Plastid</location>
        <location evidence="7">Chloroplast membrane</location>
        <topology evidence="7">Multi-pass membrane protein</topology>
    </subcellularLocation>
</comment>
<reference evidence="8" key="1">
    <citation type="journal article" date="2012" name="Nat. Biotechnol.">
        <title>Draft genome sequence of pigeonpea (Cajanus cajan), an orphan legume crop of resource-poor farmers.</title>
        <authorList>
            <person name="Varshney R.K."/>
            <person name="Chen W."/>
            <person name="Li Y."/>
            <person name="Bharti A.K."/>
            <person name="Saxena R.K."/>
            <person name="Schlueter J.A."/>
            <person name="Donoghue M.T."/>
            <person name="Azam S."/>
            <person name="Fan G."/>
            <person name="Whaley A.M."/>
            <person name="Farmer A.D."/>
            <person name="Sheridan J."/>
            <person name="Iwata A."/>
            <person name="Tuteja R."/>
            <person name="Penmetsa R.V."/>
            <person name="Wu W."/>
            <person name="Upadhyaya H.D."/>
            <person name="Yang S.P."/>
            <person name="Shah T."/>
            <person name="Saxena K.B."/>
            <person name="Michael T."/>
            <person name="McCombie W.R."/>
            <person name="Yang B."/>
            <person name="Zhang G."/>
            <person name="Yang H."/>
            <person name="Wang J."/>
            <person name="Spillane C."/>
            <person name="Cook D.R."/>
            <person name="May G.D."/>
            <person name="Xu X."/>
            <person name="Jackson S.A."/>
        </authorList>
    </citation>
    <scope>NUCLEOTIDE SEQUENCE [LARGE SCALE GENOMIC DNA]</scope>
</reference>
<keyword evidence="9" id="KW-1185">Reference proteome</keyword>
<comment type="caution">
    <text evidence="7">Lacks conserved residue(s) required for the propagation of feature annotation.</text>
</comment>
<dbReference type="STRING" id="3821.A0A151QVM9"/>
<dbReference type="Proteomes" id="UP000075243">
    <property type="component" value="Unassembled WGS sequence"/>
</dbReference>
<dbReference type="Gramene" id="C.cajan_42333.t">
    <property type="protein sequence ID" value="C.cajan_42333.t.cds1"/>
    <property type="gene ID" value="C.cajan_42333"/>
</dbReference>
<proteinExistence type="inferred from homology"/>
<feature type="transmembrane region" description="Helical" evidence="7">
    <location>
        <begin position="57"/>
        <end position="80"/>
    </location>
</feature>
<evidence type="ECO:0000313" key="8">
    <source>
        <dbReference type="EMBL" id="KYP34292.1"/>
    </source>
</evidence>
<keyword evidence="7" id="KW-0934">Plastid</keyword>
<evidence type="ECO:0000256" key="1">
    <source>
        <dbReference type="ARBA" id="ARBA00004478"/>
    </source>
</evidence>
<evidence type="ECO:0000313" key="9">
    <source>
        <dbReference type="Proteomes" id="UP000075243"/>
    </source>
</evidence>
<dbReference type="Pfam" id="PF16166">
    <property type="entry name" value="TIC20"/>
    <property type="match status" value="1"/>
</dbReference>
<dbReference type="AlphaFoldDB" id="A0A151QVM9"/>
<name>A0A151QVM9_CAJCA</name>
<comment type="similarity">
    <text evidence="2 7">Belongs to the Tic20 family.</text>
</comment>